<gene>
    <name evidence="1" type="ORF">SB48_HM08orf01155</name>
</gene>
<dbReference type="AlphaFoldDB" id="A0AAN0T3V0"/>
<reference evidence="2" key="1">
    <citation type="submission" date="2015-01" db="EMBL/GenBank/DDBJ databases">
        <title>Comparative genome analysis of Bacillus coagulans HM-08, Clostridium butyricum HM-68, Bacillus subtilis HM-66 and Bacillus paralicheniformis BL-09.</title>
        <authorList>
            <person name="Zhang H."/>
        </authorList>
    </citation>
    <scope>NUCLEOTIDE SEQUENCE [LARGE SCALE GENOMIC DNA]</scope>
    <source>
        <strain evidence="2">HM-08</strain>
    </source>
</reference>
<protein>
    <submittedName>
        <fullName evidence="1">Uncharacterized protein</fullName>
    </submittedName>
</protein>
<evidence type="ECO:0000313" key="2">
    <source>
        <dbReference type="Proteomes" id="UP000032024"/>
    </source>
</evidence>
<evidence type="ECO:0000313" key="1">
    <source>
        <dbReference type="EMBL" id="AJO21548.1"/>
    </source>
</evidence>
<sequence>MNFYGRMGKSNTPAAFLRSFVWMRGDFCPLDRPGVSMQVFLAMRLLGENSRKTGETETLCMLLTI</sequence>
<dbReference type="Proteomes" id="UP000032024">
    <property type="component" value="Chromosome"/>
</dbReference>
<proteinExistence type="predicted"/>
<dbReference type="EMBL" id="CP010525">
    <property type="protein sequence ID" value="AJO21548.1"/>
    <property type="molecule type" value="Genomic_DNA"/>
</dbReference>
<keyword evidence="2" id="KW-1185">Reference proteome</keyword>
<accession>A0AAN0T3V0</accession>
<organism evidence="1 2">
    <name type="scientific">Heyndrickxia coagulans</name>
    <name type="common">Weizmannia coagulans</name>
    <dbReference type="NCBI Taxonomy" id="1398"/>
    <lineage>
        <taxon>Bacteria</taxon>
        <taxon>Bacillati</taxon>
        <taxon>Bacillota</taxon>
        <taxon>Bacilli</taxon>
        <taxon>Bacillales</taxon>
        <taxon>Bacillaceae</taxon>
        <taxon>Heyndrickxia</taxon>
    </lineage>
</organism>
<name>A0AAN0T3V0_HEYCO</name>